<dbReference type="Pfam" id="PF22725">
    <property type="entry name" value="GFO_IDH_MocA_C3"/>
    <property type="match status" value="1"/>
</dbReference>
<gene>
    <name evidence="5" type="ORF">GCM10011600_12590</name>
</gene>
<dbReference type="InterPro" id="IPR050463">
    <property type="entry name" value="Gfo/Idh/MocA_oxidrdct_glycsds"/>
</dbReference>
<reference evidence="5" key="1">
    <citation type="journal article" date="2014" name="Int. J. Syst. Evol. Microbiol.">
        <title>Complete genome sequence of Corynebacterium casei LMG S-19264T (=DSM 44701T), isolated from a smear-ripened cheese.</title>
        <authorList>
            <consortium name="US DOE Joint Genome Institute (JGI-PGF)"/>
            <person name="Walter F."/>
            <person name="Albersmeier A."/>
            <person name="Kalinowski J."/>
            <person name="Ruckert C."/>
        </authorList>
    </citation>
    <scope>NUCLEOTIDE SEQUENCE</scope>
    <source>
        <strain evidence="5">CGMCC 1.16548</strain>
    </source>
</reference>
<dbReference type="InterPro" id="IPR036291">
    <property type="entry name" value="NAD(P)-bd_dom_sf"/>
</dbReference>
<sequence length="344" mass="36068">MALTPAVPEASPIGVATLSFWHVHADEYSAAAVAHPDTHLVAIWDRNAERGESAARERGVPFVADLETLLGRADVDGVIVTNETSEHTAVILAALAAGKHVFSEKLLAPTSTEVQAILDAAVTAGVQLVTSLPYFSLSPTRTALAHIAAGRLGRVHYARVRVTHDGATRGWLPDRFFDPAAAVGGALTDLGCHPVSLMLAFMGREPVTISSTYGSITGHEVEDLASTTASFAGGGVGVAETSFVDPGSFDFEVSGDAGAIAYSSRDDMLWARGAVFSESAWIRLPMEPAAAKPFDRWVTGIRTSRPDQANLRAAQTLTAYVVASNRSASTGRTARCARLSGVSG</sequence>
<dbReference type="InterPro" id="IPR055170">
    <property type="entry name" value="GFO_IDH_MocA-like_dom"/>
</dbReference>
<dbReference type="InterPro" id="IPR000683">
    <property type="entry name" value="Gfo/Idh/MocA-like_OxRdtase_N"/>
</dbReference>
<keyword evidence="6" id="KW-1185">Reference proteome</keyword>
<evidence type="ECO:0000259" key="4">
    <source>
        <dbReference type="Pfam" id="PF22725"/>
    </source>
</evidence>
<reference evidence="5" key="2">
    <citation type="submission" date="2020-09" db="EMBL/GenBank/DDBJ databases">
        <authorList>
            <person name="Sun Q."/>
            <person name="Zhou Y."/>
        </authorList>
    </citation>
    <scope>NUCLEOTIDE SEQUENCE</scope>
    <source>
        <strain evidence="5">CGMCC 1.16548</strain>
    </source>
</reference>
<keyword evidence="1" id="KW-0560">Oxidoreductase</keyword>
<evidence type="ECO:0000313" key="5">
    <source>
        <dbReference type="EMBL" id="GHF13270.1"/>
    </source>
</evidence>
<keyword evidence="2" id="KW-0520">NAD</keyword>
<organism evidence="5 6">
    <name type="scientific">Pseudolysinimonas yzui</name>
    <dbReference type="NCBI Taxonomy" id="2708254"/>
    <lineage>
        <taxon>Bacteria</taxon>
        <taxon>Bacillati</taxon>
        <taxon>Actinomycetota</taxon>
        <taxon>Actinomycetes</taxon>
        <taxon>Micrococcales</taxon>
        <taxon>Microbacteriaceae</taxon>
        <taxon>Pseudolysinimonas</taxon>
    </lineage>
</organism>
<proteinExistence type="predicted"/>
<dbReference type="PANTHER" id="PTHR43818">
    <property type="entry name" value="BCDNA.GH03377"/>
    <property type="match status" value="1"/>
</dbReference>
<dbReference type="SUPFAM" id="SSF51735">
    <property type="entry name" value="NAD(P)-binding Rossmann-fold domains"/>
    <property type="match status" value="1"/>
</dbReference>
<dbReference type="RefSeq" id="WP_191282627.1">
    <property type="nucleotide sequence ID" value="NZ_BNAI01000002.1"/>
</dbReference>
<dbReference type="GO" id="GO:0016491">
    <property type="term" value="F:oxidoreductase activity"/>
    <property type="evidence" value="ECO:0007669"/>
    <property type="project" value="UniProtKB-KW"/>
</dbReference>
<dbReference type="Gene3D" id="3.40.50.720">
    <property type="entry name" value="NAD(P)-binding Rossmann-like Domain"/>
    <property type="match status" value="1"/>
</dbReference>
<feature type="domain" description="Gfo/Idh/MocA-like oxidoreductase N-terminal" evidence="3">
    <location>
        <begin position="28"/>
        <end position="129"/>
    </location>
</feature>
<dbReference type="GO" id="GO:0000166">
    <property type="term" value="F:nucleotide binding"/>
    <property type="evidence" value="ECO:0007669"/>
    <property type="project" value="InterPro"/>
</dbReference>
<feature type="domain" description="GFO/IDH/MocA-like oxidoreductase" evidence="4">
    <location>
        <begin position="141"/>
        <end position="260"/>
    </location>
</feature>
<dbReference type="AlphaFoldDB" id="A0A8J3LZI2"/>
<evidence type="ECO:0000259" key="3">
    <source>
        <dbReference type="Pfam" id="PF01408"/>
    </source>
</evidence>
<dbReference type="Gene3D" id="3.30.360.10">
    <property type="entry name" value="Dihydrodipicolinate Reductase, domain 2"/>
    <property type="match status" value="1"/>
</dbReference>
<evidence type="ECO:0000313" key="6">
    <source>
        <dbReference type="Proteomes" id="UP000617531"/>
    </source>
</evidence>
<name>A0A8J3LZI2_9MICO</name>
<comment type="caution">
    <text evidence="5">The sequence shown here is derived from an EMBL/GenBank/DDBJ whole genome shotgun (WGS) entry which is preliminary data.</text>
</comment>
<evidence type="ECO:0000256" key="2">
    <source>
        <dbReference type="ARBA" id="ARBA00023027"/>
    </source>
</evidence>
<dbReference type="Proteomes" id="UP000617531">
    <property type="component" value="Unassembled WGS sequence"/>
</dbReference>
<protein>
    <submittedName>
        <fullName evidence="5">Dehydrogenase</fullName>
    </submittedName>
</protein>
<accession>A0A8J3LZI2</accession>
<dbReference type="EMBL" id="BNAI01000002">
    <property type="protein sequence ID" value="GHF13270.1"/>
    <property type="molecule type" value="Genomic_DNA"/>
</dbReference>
<dbReference type="SUPFAM" id="SSF55347">
    <property type="entry name" value="Glyceraldehyde-3-phosphate dehydrogenase-like, C-terminal domain"/>
    <property type="match status" value="1"/>
</dbReference>
<evidence type="ECO:0000256" key="1">
    <source>
        <dbReference type="ARBA" id="ARBA00023002"/>
    </source>
</evidence>
<dbReference type="Pfam" id="PF01408">
    <property type="entry name" value="GFO_IDH_MocA"/>
    <property type="match status" value="1"/>
</dbReference>
<dbReference type="PANTHER" id="PTHR43818:SF11">
    <property type="entry name" value="BCDNA.GH03377"/>
    <property type="match status" value="1"/>
</dbReference>